<dbReference type="EMBL" id="JAFFZN010000010">
    <property type="protein sequence ID" value="MBO8186475.1"/>
    <property type="molecule type" value="Genomic_DNA"/>
</dbReference>
<dbReference type="Pfam" id="PF11706">
    <property type="entry name" value="zf-CGNR"/>
    <property type="match status" value="1"/>
</dbReference>
<gene>
    <name evidence="2" type="ORF">JW592_13540</name>
</gene>
<accession>A0ABS3WTL2</accession>
<sequence>MAVVWAHYPERGCGAPDCDGAFIGTSRAGRRRYCTCPICVEVTGRGQPPRQRPTGTH</sequence>
<dbReference type="Gene3D" id="1.10.3300.10">
    <property type="entry name" value="Jann2411-like domain"/>
    <property type="match status" value="1"/>
</dbReference>
<feature type="domain" description="Zinc finger CGNR" evidence="1">
    <location>
        <begin position="11"/>
        <end position="39"/>
    </location>
</feature>
<dbReference type="InterPro" id="IPR021005">
    <property type="entry name" value="Znf_CGNR"/>
</dbReference>
<keyword evidence="3" id="KW-1185">Reference proteome</keyword>
<proteinExistence type="predicted"/>
<reference evidence="2 3" key="1">
    <citation type="submission" date="2021-02" db="EMBL/GenBank/DDBJ databases">
        <title>Streptomyces spirodelae sp. nov., isolated from duckweed.</title>
        <authorList>
            <person name="Saimee Y."/>
            <person name="Duangmal K."/>
        </authorList>
    </citation>
    <scope>NUCLEOTIDE SEQUENCE [LARGE SCALE GENOMIC DNA]</scope>
    <source>
        <strain evidence="2 3">DW4-2</strain>
    </source>
</reference>
<evidence type="ECO:0000313" key="2">
    <source>
        <dbReference type="EMBL" id="MBO8186475.1"/>
    </source>
</evidence>
<dbReference type="InterPro" id="IPR023286">
    <property type="entry name" value="ABATE_dom_sf"/>
</dbReference>
<protein>
    <submittedName>
        <fullName evidence="2">CGNR zinc finger domain-containing protein</fullName>
    </submittedName>
</protein>
<dbReference type="Proteomes" id="UP001518976">
    <property type="component" value="Unassembled WGS sequence"/>
</dbReference>
<dbReference type="SUPFAM" id="SSF160904">
    <property type="entry name" value="Jann2411-like"/>
    <property type="match status" value="1"/>
</dbReference>
<name>A0ABS3WTL2_9ACTN</name>
<organism evidence="2 3">
    <name type="scientific">Streptomyces spirodelae</name>
    <dbReference type="NCBI Taxonomy" id="2812904"/>
    <lineage>
        <taxon>Bacteria</taxon>
        <taxon>Bacillati</taxon>
        <taxon>Actinomycetota</taxon>
        <taxon>Actinomycetes</taxon>
        <taxon>Kitasatosporales</taxon>
        <taxon>Streptomycetaceae</taxon>
        <taxon>Streptomyces</taxon>
    </lineage>
</organism>
<comment type="caution">
    <text evidence="2">The sequence shown here is derived from an EMBL/GenBank/DDBJ whole genome shotgun (WGS) entry which is preliminary data.</text>
</comment>
<evidence type="ECO:0000259" key="1">
    <source>
        <dbReference type="Pfam" id="PF11706"/>
    </source>
</evidence>
<evidence type="ECO:0000313" key="3">
    <source>
        <dbReference type="Proteomes" id="UP001518976"/>
    </source>
</evidence>